<evidence type="ECO:0000256" key="3">
    <source>
        <dbReference type="ARBA" id="ARBA00023012"/>
    </source>
</evidence>
<dbReference type="InterPro" id="IPR036890">
    <property type="entry name" value="HATPase_C_sf"/>
</dbReference>
<keyword evidence="1" id="KW-0808">Transferase</keyword>
<keyword evidence="4" id="KW-0472">Membrane</keyword>
<keyword evidence="3" id="KW-0902">Two-component regulatory system</keyword>
<feature type="transmembrane region" description="Helical" evidence="4">
    <location>
        <begin position="154"/>
        <end position="177"/>
    </location>
</feature>
<sequence>MCDPARRFVGVTPLNRLRRYTWWTVVAGGVVVGLGTVLDLFAQDYGVLKSALLAVAVAVVIAQHARYMQRAMLGLGRGDGPAWEHAATFAVALAAWAVTSGADGFLPVWATLPALVVAHVGAILPSRSRWPAVALMAVLSVAVGGLFGGDEARAAMLLAGFMVIALVFADLAQLWIWDMALRQDQARRTAEALAVAEERLRFAADLHDIQGHHLQAIALKGELAQRLIGRDDELARQHAGEVAELARTALKETREVVQGYRRASLGTEISNAVGVLRAAGIETTVEGDAAGVPPPLQPLFGALVREGTTNVLRHSRARRCAVLIEVVDGQVCVRLRNDGVPADFAGADDVGEDGAGLAGLRERFAAVGGRVEGGPAGPEGFELVGKAGVGR</sequence>
<keyword evidence="7" id="KW-1185">Reference proteome</keyword>
<evidence type="ECO:0000256" key="4">
    <source>
        <dbReference type="SAM" id="Phobius"/>
    </source>
</evidence>
<name>A0A3N1H2M1_9PSEU</name>
<protein>
    <submittedName>
        <fullName evidence="6">Two-component system sensor histidine kinase DesK</fullName>
    </submittedName>
</protein>
<gene>
    <name evidence="6" type="ORF">EDD40_2016</name>
</gene>
<dbReference type="InterPro" id="IPR011712">
    <property type="entry name" value="Sig_transdc_His_kin_sub3_dim/P"/>
</dbReference>
<comment type="caution">
    <text evidence="6">The sequence shown here is derived from an EMBL/GenBank/DDBJ whole genome shotgun (WGS) entry which is preliminary data.</text>
</comment>
<feature type="transmembrane region" description="Helical" evidence="4">
    <location>
        <begin position="47"/>
        <end position="68"/>
    </location>
</feature>
<evidence type="ECO:0000256" key="1">
    <source>
        <dbReference type="ARBA" id="ARBA00022679"/>
    </source>
</evidence>
<feature type="transmembrane region" description="Helical" evidence="4">
    <location>
        <begin position="20"/>
        <end position="41"/>
    </location>
</feature>
<reference evidence="6 7" key="1">
    <citation type="submission" date="2018-11" db="EMBL/GenBank/DDBJ databases">
        <title>Sequencing the genomes of 1000 actinobacteria strains.</title>
        <authorList>
            <person name="Klenk H.-P."/>
        </authorList>
    </citation>
    <scope>NUCLEOTIDE SEQUENCE [LARGE SCALE GENOMIC DNA]</scope>
    <source>
        <strain evidence="6 7">DSM 44231</strain>
    </source>
</reference>
<dbReference type="Gene3D" id="3.30.565.10">
    <property type="entry name" value="Histidine kinase-like ATPase, C-terminal domain"/>
    <property type="match status" value="1"/>
</dbReference>
<keyword evidence="4" id="KW-0812">Transmembrane</keyword>
<dbReference type="GO" id="GO:0046983">
    <property type="term" value="F:protein dimerization activity"/>
    <property type="evidence" value="ECO:0007669"/>
    <property type="project" value="InterPro"/>
</dbReference>
<keyword evidence="4" id="KW-1133">Transmembrane helix</keyword>
<organism evidence="6 7">
    <name type="scientific">Saccharothrix texasensis</name>
    <dbReference type="NCBI Taxonomy" id="103734"/>
    <lineage>
        <taxon>Bacteria</taxon>
        <taxon>Bacillati</taxon>
        <taxon>Actinomycetota</taxon>
        <taxon>Actinomycetes</taxon>
        <taxon>Pseudonocardiales</taxon>
        <taxon>Pseudonocardiaceae</taxon>
        <taxon>Saccharothrix</taxon>
    </lineage>
</organism>
<accession>A0A3N1H2M1</accession>
<evidence type="ECO:0000313" key="7">
    <source>
        <dbReference type="Proteomes" id="UP000268727"/>
    </source>
</evidence>
<evidence type="ECO:0000259" key="5">
    <source>
        <dbReference type="Pfam" id="PF07730"/>
    </source>
</evidence>
<proteinExistence type="predicted"/>
<dbReference type="AlphaFoldDB" id="A0A3N1H2M1"/>
<dbReference type="Pfam" id="PF07730">
    <property type="entry name" value="HisKA_3"/>
    <property type="match status" value="1"/>
</dbReference>
<feature type="transmembrane region" description="Helical" evidence="4">
    <location>
        <begin position="130"/>
        <end position="148"/>
    </location>
</feature>
<evidence type="ECO:0000256" key="2">
    <source>
        <dbReference type="ARBA" id="ARBA00022777"/>
    </source>
</evidence>
<dbReference type="CDD" id="cd16917">
    <property type="entry name" value="HATPase_UhpB-NarQ-NarX-like"/>
    <property type="match status" value="1"/>
</dbReference>
<dbReference type="Proteomes" id="UP000268727">
    <property type="component" value="Unassembled WGS sequence"/>
</dbReference>
<dbReference type="GO" id="GO:0016020">
    <property type="term" value="C:membrane"/>
    <property type="evidence" value="ECO:0007669"/>
    <property type="project" value="InterPro"/>
</dbReference>
<feature type="domain" description="Signal transduction histidine kinase subgroup 3 dimerisation and phosphoacceptor" evidence="5">
    <location>
        <begin position="198"/>
        <end position="264"/>
    </location>
</feature>
<keyword evidence="2 6" id="KW-0418">Kinase</keyword>
<dbReference type="GO" id="GO:0000155">
    <property type="term" value="F:phosphorelay sensor kinase activity"/>
    <property type="evidence" value="ECO:0007669"/>
    <property type="project" value="InterPro"/>
</dbReference>
<dbReference type="Gene3D" id="1.20.5.1930">
    <property type="match status" value="1"/>
</dbReference>
<dbReference type="InterPro" id="IPR050482">
    <property type="entry name" value="Sensor_HK_TwoCompSys"/>
</dbReference>
<dbReference type="PANTHER" id="PTHR24421">
    <property type="entry name" value="NITRATE/NITRITE SENSOR PROTEIN NARX-RELATED"/>
    <property type="match status" value="1"/>
</dbReference>
<dbReference type="EMBL" id="RJKM01000001">
    <property type="protein sequence ID" value="ROP36739.1"/>
    <property type="molecule type" value="Genomic_DNA"/>
</dbReference>
<dbReference type="PANTHER" id="PTHR24421:SF63">
    <property type="entry name" value="SENSOR HISTIDINE KINASE DESK"/>
    <property type="match status" value="1"/>
</dbReference>
<evidence type="ECO:0000313" key="6">
    <source>
        <dbReference type="EMBL" id="ROP36739.1"/>
    </source>
</evidence>